<protein>
    <recommendedName>
        <fullName evidence="1">Methyltransferase FkbM domain-containing protein</fullName>
    </recommendedName>
</protein>
<dbReference type="PANTHER" id="PTHR34203:SF15">
    <property type="entry name" value="SLL1173 PROTEIN"/>
    <property type="match status" value="1"/>
</dbReference>
<reference evidence="2 3" key="1">
    <citation type="submission" date="2017-02" db="EMBL/GenBank/DDBJ databases">
        <title>Natronthermophilus aegyptiacus gen. nov.,sp. nov., an aerobic, extremely halophilic alkalithermophilic archaeon isolated from the athalassohaline Wadi An Natrun, Egypt.</title>
        <authorList>
            <person name="Zhao B."/>
        </authorList>
    </citation>
    <scope>NUCLEOTIDE SEQUENCE [LARGE SCALE GENOMIC DNA]</scope>
    <source>
        <strain evidence="2 3">CGMCC 1.3597</strain>
    </source>
</reference>
<feature type="domain" description="Methyltransferase FkbM" evidence="1">
    <location>
        <begin position="122"/>
        <end position="277"/>
    </location>
</feature>
<dbReference type="Proteomes" id="UP000196084">
    <property type="component" value="Unassembled WGS sequence"/>
</dbReference>
<dbReference type="NCBIfam" id="TIGR01444">
    <property type="entry name" value="fkbM_fam"/>
    <property type="match status" value="1"/>
</dbReference>
<dbReference type="AlphaFoldDB" id="A0A202EAF7"/>
<organism evidence="2 3">
    <name type="scientific">Natronolimnobius baerhuensis</name>
    <dbReference type="NCBI Taxonomy" id="253108"/>
    <lineage>
        <taxon>Archaea</taxon>
        <taxon>Methanobacteriati</taxon>
        <taxon>Methanobacteriota</taxon>
        <taxon>Stenosarchaea group</taxon>
        <taxon>Halobacteria</taxon>
        <taxon>Halobacteriales</taxon>
        <taxon>Natrialbaceae</taxon>
        <taxon>Natronolimnobius</taxon>
    </lineage>
</organism>
<sequence>MIRKLYRVYADPTGARYYLRRKGAEIVLLLRQWRVLTALLLAFKVGTGYDLLERYVDRTLDNRGEYAVVDIDDGELKLDLSDRGISRDLYLFRTRETHTTAIYRRELERVERDVDGPMQIVDIGANIGYFALTELAMTSEETSVIAFEPDGETIQLLEENISRNGYQDRVTLERAAVGPKQGSATLERATHSNLNQIQTSSIEGHHADVESTTTVSMWSLESYLAATELEPERISVVRMDVEGYEVEIIEGMESLLTAETPLLLFLEMHPHLLSDEQTEALLERFAAAGLEIVSVSIEGSISILQYEERQDVTYDDLAEIDHGYRLFLRR</sequence>
<evidence type="ECO:0000313" key="3">
    <source>
        <dbReference type="Proteomes" id="UP000196084"/>
    </source>
</evidence>
<dbReference type="OrthoDB" id="275825at2157"/>
<proteinExistence type="predicted"/>
<evidence type="ECO:0000259" key="1">
    <source>
        <dbReference type="Pfam" id="PF05050"/>
    </source>
</evidence>
<gene>
    <name evidence="2" type="ORF">B2G88_12465</name>
</gene>
<dbReference type="PANTHER" id="PTHR34203">
    <property type="entry name" value="METHYLTRANSFERASE, FKBM FAMILY PROTEIN"/>
    <property type="match status" value="1"/>
</dbReference>
<name>A0A202EAF7_9EURY</name>
<dbReference type="Gene3D" id="3.40.50.150">
    <property type="entry name" value="Vaccinia Virus protein VP39"/>
    <property type="match status" value="1"/>
</dbReference>
<dbReference type="InterPro" id="IPR029063">
    <property type="entry name" value="SAM-dependent_MTases_sf"/>
</dbReference>
<dbReference type="InterPro" id="IPR052514">
    <property type="entry name" value="SAM-dependent_MTase"/>
</dbReference>
<dbReference type="SUPFAM" id="SSF53335">
    <property type="entry name" value="S-adenosyl-L-methionine-dependent methyltransferases"/>
    <property type="match status" value="1"/>
</dbReference>
<comment type="caution">
    <text evidence="2">The sequence shown here is derived from an EMBL/GenBank/DDBJ whole genome shotgun (WGS) entry which is preliminary data.</text>
</comment>
<dbReference type="InterPro" id="IPR006342">
    <property type="entry name" value="FkbM_mtfrase"/>
</dbReference>
<evidence type="ECO:0000313" key="2">
    <source>
        <dbReference type="EMBL" id="OVE85148.1"/>
    </source>
</evidence>
<dbReference type="Pfam" id="PF05050">
    <property type="entry name" value="Methyltransf_21"/>
    <property type="match status" value="1"/>
</dbReference>
<dbReference type="RefSeq" id="WP_054863483.1">
    <property type="nucleotide sequence ID" value="NZ_MWPH01000002.1"/>
</dbReference>
<accession>A0A202EAF7</accession>
<dbReference type="EMBL" id="MWPH01000002">
    <property type="protein sequence ID" value="OVE85148.1"/>
    <property type="molecule type" value="Genomic_DNA"/>
</dbReference>
<keyword evidence="3" id="KW-1185">Reference proteome</keyword>